<name>A0A120KM11_9BACT</name>
<evidence type="ECO:0000256" key="7">
    <source>
        <dbReference type="ARBA" id="ARBA00022984"/>
    </source>
</evidence>
<keyword evidence="6 10" id="KW-0133">Cell shape</keyword>
<gene>
    <name evidence="10" type="primary">murF</name>
    <name evidence="15" type="ORF">AXF13_07330</name>
</gene>
<evidence type="ECO:0000259" key="12">
    <source>
        <dbReference type="Pfam" id="PF01225"/>
    </source>
</evidence>
<dbReference type="InterPro" id="IPR004101">
    <property type="entry name" value="Mur_ligase_C"/>
</dbReference>
<evidence type="ECO:0000256" key="8">
    <source>
        <dbReference type="ARBA" id="ARBA00023306"/>
    </source>
</evidence>
<keyword evidence="5 10" id="KW-0067">ATP-binding</keyword>
<evidence type="ECO:0000256" key="3">
    <source>
        <dbReference type="ARBA" id="ARBA00022618"/>
    </source>
</evidence>
<evidence type="ECO:0000313" key="15">
    <source>
        <dbReference type="EMBL" id="AMD89944.1"/>
    </source>
</evidence>
<dbReference type="SUPFAM" id="SSF53244">
    <property type="entry name" value="MurD-like peptide ligases, peptide-binding domain"/>
    <property type="match status" value="1"/>
</dbReference>
<dbReference type="InterPro" id="IPR036615">
    <property type="entry name" value="Mur_ligase_C_dom_sf"/>
</dbReference>
<evidence type="ECO:0000256" key="10">
    <source>
        <dbReference type="HAMAP-Rule" id="MF_02019"/>
    </source>
</evidence>
<dbReference type="GO" id="GO:0071555">
    <property type="term" value="P:cell wall organization"/>
    <property type="evidence" value="ECO:0007669"/>
    <property type="project" value="UniProtKB-KW"/>
</dbReference>
<dbReference type="GO" id="GO:0047480">
    <property type="term" value="F:UDP-N-acetylmuramoyl-tripeptide-D-alanyl-D-alanine ligase activity"/>
    <property type="evidence" value="ECO:0007669"/>
    <property type="project" value="UniProtKB-UniRule"/>
</dbReference>
<dbReference type="PANTHER" id="PTHR43024">
    <property type="entry name" value="UDP-N-ACETYLMURAMOYL-TRIPEPTIDE--D-ALANYL-D-ALANINE LIGASE"/>
    <property type="match status" value="1"/>
</dbReference>
<dbReference type="HAMAP" id="MF_02019">
    <property type="entry name" value="MurF"/>
    <property type="match status" value="1"/>
</dbReference>
<comment type="pathway">
    <text evidence="10 11">Cell wall biogenesis; peptidoglycan biosynthesis.</text>
</comment>
<feature type="domain" description="Mur ligase N-terminal catalytic" evidence="12">
    <location>
        <begin position="4"/>
        <end position="71"/>
    </location>
</feature>
<comment type="subcellular location">
    <subcellularLocation>
        <location evidence="10 11">Cytoplasm</location>
    </subcellularLocation>
</comment>
<feature type="domain" description="Mur ligase central" evidence="14">
    <location>
        <begin position="84"/>
        <end position="277"/>
    </location>
</feature>
<dbReference type="RefSeq" id="WP_062252246.1">
    <property type="nucleotide sequence ID" value="NZ_CP014229.1"/>
</dbReference>
<evidence type="ECO:0000256" key="9">
    <source>
        <dbReference type="ARBA" id="ARBA00023316"/>
    </source>
</evidence>
<dbReference type="Pfam" id="PF08245">
    <property type="entry name" value="Mur_ligase_M"/>
    <property type="match status" value="1"/>
</dbReference>
<keyword evidence="16" id="KW-1185">Reference proteome</keyword>
<evidence type="ECO:0000256" key="2">
    <source>
        <dbReference type="ARBA" id="ARBA00022598"/>
    </source>
</evidence>
<dbReference type="GO" id="GO:0005737">
    <property type="term" value="C:cytoplasm"/>
    <property type="evidence" value="ECO:0007669"/>
    <property type="project" value="UniProtKB-SubCell"/>
</dbReference>
<comment type="similarity">
    <text evidence="10">Belongs to the MurCDEF family. MurF subfamily.</text>
</comment>
<dbReference type="KEGG" id="dfi:AXF13_07330"/>
<keyword evidence="3 10" id="KW-0132">Cell division</keyword>
<proteinExistence type="inferred from homology"/>
<protein>
    <recommendedName>
        <fullName evidence="10 11">UDP-N-acetylmuramoyl-tripeptide--D-alanyl-D-alanine ligase</fullName>
        <ecNumber evidence="10 11">6.3.2.10</ecNumber>
    </recommendedName>
    <alternativeName>
        <fullName evidence="10">D-alanyl-D-alanine-adding enzyme</fullName>
    </alternativeName>
</protein>
<evidence type="ECO:0000256" key="11">
    <source>
        <dbReference type="RuleBase" id="RU004136"/>
    </source>
</evidence>
<dbReference type="GO" id="GO:0009252">
    <property type="term" value="P:peptidoglycan biosynthetic process"/>
    <property type="evidence" value="ECO:0007669"/>
    <property type="project" value="UniProtKB-UniRule"/>
</dbReference>
<dbReference type="AlphaFoldDB" id="A0A120KM11"/>
<dbReference type="GO" id="GO:0008766">
    <property type="term" value="F:UDP-N-acetylmuramoylalanyl-D-glutamyl-2,6-diaminopimelate-D-alanyl-D-alanine ligase activity"/>
    <property type="evidence" value="ECO:0007669"/>
    <property type="project" value="RHEA"/>
</dbReference>
<keyword evidence="2 10" id="KW-0436">Ligase</keyword>
<feature type="binding site" evidence="10">
    <location>
        <begin position="86"/>
        <end position="92"/>
    </location>
    <ligand>
        <name>ATP</name>
        <dbReference type="ChEBI" id="CHEBI:30616"/>
    </ligand>
</feature>
<dbReference type="Proteomes" id="UP000069241">
    <property type="component" value="Chromosome"/>
</dbReference>
<dbReference type="Pfam" id="PF02875">
    <property type="entry name" value="Mur_ligase_C"/>
    <property type="match status" value="1"/>
</dbReference>
<dbReference type="UniPathway" id="UPA00219"/>
<keyword evidence="8 10" id="KW-0131">Cell cycle</keyword>
<evidence type="ECO:0000313" key="16">
    <source>
        <dbReference type="Proteomes" id="UP000069241"/>
    </source>
</evidence>
<dbReference type="InterPro" id="IPR035911">
    <property type="entry name" value="MurE/MurF_N"/>
</dbReference>
<evidence type="ECO:0000256" key="6">
    <source>
        <dbReference type="ARBA" id="ARBA00022960"/>
    </source>
</evidence>
<dbReference type="InterPro" id="IPR036565">
    <property type="entry name" value="Mur-like_cat_sf"/>
</dbReference>
<sequence length="465" mass="49171">MATCVVTDSREARPGALFVCVPGERADGHDFAARAVEQGAAAVLASRPLLDVAAPVLLVEDTVRALGSLAALWRGKTRAKVVGVTGTAGKTSLKEALAQVLAVRGKTARNALNHNNQIGMPCTVLNTDGDEDFWVIEAGISHAGDMDELAPVIRPDLGLILNVGPGHTEGLGDRGVAWHKARLLAHLAQGGLGLVSADYPDLVREAGATGAKLRFFSAGAHEVEYRADYVGPATEAGGEDATRGLYRLWLDGVRCDAVTPFQGAYGAENSIAVAAAAHLLGLSPAEIAEGLGRAQLPPQRFNRERVGAWEIIDDTYNANPLSMRRMLETAAGQARGRVFVPVLGEMGELGAVAEAMHEELGRLLADLGPAAVFWKGGHADEVRAGLARGGYDGPWLPVDGPESFMAAWRELAERKLDGKRGGLLFFKGSHFNRLETLLTAFREGMTTMAATEARGRKTGESGHVL</sequence>
<keyword evidence="9 10" id="KW-0961">Cell wall biogenesis/degradation</keyword>
<evidence type="ECO:0000256" key="5">
    <source>
        <dbReference type="ARBA" id="ARBA00022840"/>
    </source>
</evidence>
<dbReference type="EMBL" id="CP014229">
    <property type="protein sequence ID" value="AMD89944.1"/>
    <property type="molecule type" value="Genomic_DNA"/>
</dbReference>
<evidence type="ECO:0000259" key="13">
    <source>
        <dbReference type="Pfam" id="PF02875"/>
    </source>
</evidence>
<comment type="catalytic activity">
    <reaction evidence="10 11">
        <text>D-alanyl-D-alanine + UDP-N-acetyl-alpha-D-muramoyl-L-alanyl-gamma-D-glutamyl-meso-2,6-diaminopimelate + ATP = UDP-N-acetyl-alpha-D-muramoyl-L-alanyl-gamma-D-glutamyl-meso-2,6-diaminopimeloyl-D-alanyl-D-alanine + ADP + phosphate + H(+)</text>
        <dbReference type="Rhea" id="RHEA:28374"/>
        <dbReference type="ChEBI" id="CHEBI:15378"/>
        <dbReference type="ChEBI" id="CHEBI:30616"/>
        <dbReference type="ChEBI" id="CHEBI:43474"/>
        <dbReference type="ChEBI" id="CHEBI:57822"/>
        <dbReference type="ChEBI" id="CHEBI:61386"/>
        <dbReference type="ChEBI" id="CHEBI:83905"/>
        <dbReference type="ChEBI" id="CHEBI:456216"/>
        <dbReference type="EC" id="6.3.2.10"/>
    </reaction>
</comment>
<keyword evidence="4 10" id="KW-0547">Nucleotide-binding</keyword>
<evidence type="ECO:0000256" key="1">
    <source>
        <dbReference type="ARBA" id="ARBA00022490"/>
    </source>
</evidence>
<dbReference type="GO" id="GO:0005524">
    <property type="term" value="F:ATP binding"/>
    <property type="evidence" value="ECO:0007669"/>
    <property type="project" value="UniProtKB-UniRule"/>
</dbReference>
<dbReference type="Gene3D" id="3.90.190.20">
    <property type="entry name" value="Mur ligase, C-terminal domain"/>
    <property type="match status" value="1"/>
</dbReference>
<dbReference type="GO" id="GO:0051301">
    <property type="term" value="P:cell division"/>
    <property type="evidence" value="ECO:0007669"/>
    <property type="project" value="UniProtKB-KW"/>
</dbReference>
<keyword evidence="1 10" id="KW-0963">Cytoplasm</keyword>
<evidence type="ECO:0000256" key="4">
    <source>
        <dbReference type="ARBA" id="ARBA00022741"/>
    </source>
</evidence>
<dbReference type="Gene3D" id="3.40.1390.10">
    <property type="entry name" value="MurE/MurF, N-terminal domain"/>
    <property type="match status" value="1"/>
</dbReference>
<organism evidence="15 16">
    <name type="scientific">Desulfovibrio fairfieldensis</name>
    <dbReference type="NCBI Taxonomy" id="44742"/>
    <lineage>
        <taxon>Bacteria</taxon>
        <taxon>Pseudomonadati</taxon>
        <taxon>Thermodesulfobacteriota</taxon>
        <taxon>Desulfovibrionia</taxon>
        <taxon>Desulfovibrionales</taxon>
        <taxon>Desulfovibrionaceae</taxon>
        <taxon>Desulfovibrio</taxon>
    </lineage>
</organism>
<accession>A0A120KM11</accession>
<evidence type="ECO:0000259" key="14">
    <source>
        <dbReference type="Pfam" id="PF08245"/>
    </source>
</evidence>
<dbReference type="SUPFAM" id="SSF53623">
    <property type="entry name" value="MurD-like peptide ligases, catalytic domain"/>
    <property type="match status" value="1"/>
</dbReference>
<dbReference type="Pfam" id="PF01225">
    <property type="entry name" value="Mur_ligase"/>
    <property type="match status" value="1"/>
</dbReference>
<reference evidence="16" key="1">
    <citation type="submission" date="2016-02" db="EMBL/GenBank/DDBJ databases">
        <authorList>
            <person name="Holder M.E."/>
            <person name="Ajami N.J."/>
            <person name="Petrosino J.F."/>
        </authorList>
    </citation>
    <scope>NUCLEOTIDE SEQUENCE [LARGE SCALE GENOMIC DNA]</scope>
    <source>
        <strain evidence="16">CCUG 45958</strain>
    </source>
</reference>
<dbReference type="PANTHER" id="PTHR43024:SF1">
    <property type="entry name" value="UDP-N-ACETYLMURAMOYL-TRIPEPTIDE--D-ALANYL-D-ALANINE LIGASE"/>
    <property type="match status" value="1"/>
</dbReference>
<dbReference type="Gene3D" id="3.40.1190.10">
    <property type="entry name" value="Mur-like, catalytic domain"/>
    <property type="match status" value="1"/>
</dbReference>
<dbReference type="GO" id="GO:0008360">
    <property type="term" value="P:regulation of cell shape"/>
    <property type="evidence" value="ECO:0007669"/>
    <property type="project" value="UniProtKB-KW"/>
</dbReference>
<dbReference type="EC" id="6.3.2.10" evidence="10 11"/>
<dbReference type="NCBIfam" id="TIGR01143">
    <property type="entry name" value="murF"/>
    <property type="match status" value="1"/>
</dbReference>
<dbReference type="SUPFAM" id="SSF63418">
    <property type="entry name" value="MurE/MurF N-terminal domain"/>
    <property type="match status" value="1"/>
</dbReference>
<dbReference type="InterPro" id="IPR013221">
    <property type="entry name" value="Mur_ligase_cen"/>
</dbReference>
<dbReference type="STRING" id="44742.AXF13_07330"/>
<feature type="domain" description="Mur ligase C-terminal" evidence="13">
    <location>
        <begin position="301"/>
        <end position="367"/>
    </location>
</feature>
<dbReference type="InterPro" id="IPR005863">
    <property type="entry name" value="UDP-N-AcMur_synth"/>
</dbReference>
<comment type="function">
    <text evidence="10 11">Involved in cell wall formation. Catalyzes the final step in the synthesis of UDP-N-acetylmuramoyl-pentapeptide, the precursor of murein.</text>
</comment>
<dbReference type="InterPro" id="IPR000713">
    <property type="entry name" value="Mur_ligase_N"/>
</dbReference>
<keyword evidence="7 10" id="KW-0573">Peptidoglycan synthesis</keyword>
<dbReference type="InterPro" id="IPR051046">
    <property type="entry name" value="MurCDEF_CellWall_CoF430Synth"/>
</dbReference>